<dbReference type="STRING" id="314276.OS145_12819"/>
<keyword evidence="2" id="KW-1003">Cell membrane</keyword>
<organism evidence="7 8">
    <name type="scientific">Idiomarina baltica</name>
    <dbReference type="NCBI Taxonomy" id="190892"/>
    <lineage>
        <taxon>Bacteria</taxon>
        <taxon>Pseudomonadati</taxon>
        <taxon>Pseudomonadota</taxon>
        <taxon>Gammaproteobacteria</taxon>
        <taxon>Alteromonadales</taxon>
        <taxon>Idiomarinaceae</taxon>
        <taxon>Idiomarina</taxon>
    </lineage>
</organism>
<evidence type="ECO:0000256" key="4">
    <source>
        <dbReference type="ARBA" id="ARBA00023136"/>
    </source>
</evidence>
<keyword evidence="4" id="KW-0472">Membrane</keyword>
<keyword evidence="3" id="KW-0732">Signal</keyword>
<keyword evidence="5" id="KW-0564">Palmitate</keyword>
<evidence type="ECO:0000256" key="3">
    <source>
        <dbReference type="ARBA" id="ARBA00022729"/>
    </source>
</evidence>
<dbReference type="GO" id="GO:0016020">
    <property type="term" value="C:membrane"/>
    <property type="evidence" value="ECO:0007669"/>
    <property type="project" value="InterPro"/>
</dbReference>
<dbReference type="GO" id="GO:0009636">
    <property type="term" value="P:response to toxic substance"/>
    <property type="evidence" value="ECO:0007669"/>
    <property type="project" value="InterPro"/>
</dbReference>
<protein>
    <submittedName>
        <fullName evidence="7">Entericidin, EcnA/B family</fullName>
    </submittedName>
</protein>
<accession>A0A348WLU3</accession>
<sequence>MKRYFAMLIAVMGLASCSTIEGMGQDVEDAGEAIEESADENGA</sequence>
<comment type="similarity">
    <text evidence="1">Belongs to the EcnA/EcnB lipoprotein family.</text>
</comment>
<dbReference type="EMBL" id="DMUP01000041">
    <property type="protein sequence ID" value="HAR55505.1"/>
    <property type="molecule type" value="Genomic_DNA"/>
</dbReference>
<comment type="caution">
    <text evidence="7">The sequence shown here is derived from an EMBL/GenBank/DDBJ whole genome shotgun (WGS) entry which is preliminary data.</text>
</comment>
<dbReference type="Proteomes" id="UP000262878">
    <property type="component" value="Unassembled WGS sequence"/>
</dbReference>
<evidence type="ECO:0000256" key="6">
    <source>
        <dbReference type="ARBA" id="ARBA00023288"/>
    </source>
</evidence>
<dbReference type="Pfam" id="PF08085">
    <property type="entry name" value="Entericidin"/>
    <property type="match status" value="1"/>
</dbReference>
<evidence type="ECO:0000256" key="2">
    <source>
        <dbReference type="ARBA" id="ARBA00022475"/>
    </source>
</evidence>
<gene>
    <name evidence="7" type="ORF">DCR58_01825</name>
</gene>
<proteinExistence type="inferred from homology"/>
<name>A0A348WLU3_9GAMM</name>
<reference evidence="7 8" key="1">
    <citation type="journal article" date="2018" name="Nat. Biotechnol.">
        <title>A standardized bacterial taxonomy based on genome phylogeny substantially revises the tree of life.</title>
        <authorList>
            <person name="Parks D.H."/>
            <person name="Chuvochina M."/>
            <person name="Waite D.W."/>
            <person name="Rinke C."/>
            <person name="Skarshewski A."/>
            <person name="Chaumeil P.A."/>
            <person name="Hugenholtz P."/>
        </authorList>
    </citation>
    <scope>NUCLEOTIDE SEQUENCE [LARGE SCALE GENOMIC DNA]</scope>
    <source>
        <strain evidence="7">UBA9360</strain>
    </source>
</reference>
<evidence type="ECO:0000256" key="5">
    <source>
        <dbReference type="ARBA" id="ARBA00023139"/>
    </source>
</evidence>
<keyword evidence="6" id="KW-0449">Lipoprotein</keyword>
<evidence type="ECO:0000313" key="7">
    <source>
        <dbReference type="EMBL" id="HAR55505.1"/>
    </source>
</evidence>
<evidence type="ECO:0000256" key="1">
    <source>
        <dbReference type="ARBA" id="ARBA00010296"/>
    </source>
</evidence>
<evidence type="ECO:0000313" key="8">
    <source>
        <dbReference type="Proteomes" id="UP000262878"/>
    </source>
</evidence>
<dbReference type="AlphaFoldDB" id="A0A348WLU3"/>
<dbReference type="PROSITE" id="PS51257">
    <property type="entry name" value="PROKAR_LIPOPROTEIN"/>
    <property type="match status" value="1"/>
</dbReference>
<dbReference type="InterPro" id="IPR012556">
    <property type="entry name" value="Entericidin"/>
</dbReference>
<dbReference type="RefSeq" id="WP_006955251.1">
    <property type="nucleotide sequence ID" value="NZ_DAIRLQ010000003.1"/>
</dbReference>